<dbReference type="AlphaFoldDB" id="A0A3S0Y320"/>
<feature type="transmembrane region" description="Helical" evidence="1">
    <location>
        <begin position="169"/>
        <end position="191"/>
    </location>
</feature>
<proteinExistence type="predicted"/>
<evidence type="ECO:0000256" key="1">
    <source>
        <dbReference type="SAM" id="Phobius"/>
    </source>
</evidence>
<keyword evidence="1" id="KW-0812">Transmembrane</keyword>
<dbReference type="InterPro" id="IPR022051">
    <property type="entry name" value="DUF3611"/>
</dbReference>
<evidence type="ECO:0008006" key="4">
    <source>
        <dbReference type="Google" id="ProtNLM"/>
    </source>
</evidence>
<organism evidence="2 3">
    <name type="scientific">Chlorogloeopsis fritschii PCC 6912</name>
    <dbReference type="NCBI Taxonomy" id="211165"/>
    <lineage>
        <taxon>Bacteria</taxon>
        <taxon>Bacillati</taxon>
        <taxon>Cyanobacteriota</taxon>
        <taxon>Cyanophyceae</taxon>
        <taxon>Nostocales</taxon>
        <taxon>Chlorogloeopsidaceae</taxon>
        <taxon>Chlorogloeopsis</taxon>
    </lineage>
</organism>
<name>A0A3S0Y320_CHLFR</name>
<evidence type="ECO:0000313" key="3">
    <source>
        <dbReference type="Proteomes" id="UP000268857"/>
    </source>
</evidence>
<feature type="transmembrane region" description="Helical" evidence="1">
    <location>
        <begin position="29"/>
        <end position="49"/>
    </location>
</feature>
<dbReference type="OrthoDB" id="5766633at2"/>
<dbReference type="EMBL" id="RSCJ01000005">
    <property type="protein sequence ID" value="RUR84208.1"/>
    <property type="molecule type" value="Genomic_DNA"/>
</dbReference>
<reference evidence="2 3" key="1">
    <citation type="journal article" date="2019" name="Genome Biol. Evol.">
        <title>Day and night: Metabolic profiles and evolutionary relationships of six axenic non-marine cyanobacteria.</title>
        <authorList>
            <person name="Will S.E."/>
            <person name="Henke P."/>
            <person name="Boedeker C."/>
            <person name="Huang S."/>
            <person name="Brinkmann H."/>
            <person name="Rohde M."/>
            <person name="Jarek M."/>
            <person name="Friedl T."/>
            <person name="Seufert S."/>
            <person name="Schumacher M."/>
            <person name="Overmann J."/>
            <person name="Neumann-Schaal M."/>
            <person name="Petersen J."/>
        </authorList>
    </citation>
    <scope>NUCLEOTIDE SEQUENCE [LARGE SCALE GENOMIC DNA]</scope>
    <source>
        <strain evidence="2 3">PCC 6912</strain>
    </source>
</reference>
<keyword evidence="1" id="KW-1133">Transmembrane helix</keyword>
<sequence>MFDFLKTETASSTPQQIANSMRWLGWAGFWLQALLGFIPLLVVVTSVLFNPRQRQGGFSFGIFLAIACLVILIFSIYWCFRYTQLANKLVIRELRPAKSQVSRDLKLGLLANLSIMAIAVLIALSRVGELSFKMLTLPQGSTVITPNPTATMVTQGATIAPSTIIAIQAMVNAIAAGLVGAIVAIVLLYQLGQNRND</sequence>
<feature type="transmembrane region" description="Helical" evidence="1">
    <location>
        <begin position="56"/>
        <end position="78"/>
    </location>
</feature>
<evidence type="ECO:0000313" key="2">
    <source>
        <dbReference type="EMBL" id="RUR84208.1"/>
    </source>
</evidence>
<dbReference type="STRING" id="211165.GCA_000317285_00683"/>
<dbReference type="Proteomes" id="UP000268857">
    <property type="component" value="Unassembled WGS sequence"/>
</dbReference>
<dbReference type="Pfam" id="PF12263">
    <property type="entry name" value="DUF3611"/>
    <property type="match status" value="1"/>
</dbReference>
<comment type="caution">
    <text evidence="2">The sequence shown here is derived from an EMBL/GenBank/DDBJ whole genome shotgun (WGS) entry which is preliminary data.</text>
</comment>
<protein>
    <recommendedName>
        <fullName evidence="4">DUF3611 family protein</fullName>
    </recommendedName>
</protein>
<feature type="transmembrane region" description="Helical" evidence="1">
    <location>
        <begin position="105"/>
        <end position="124"/>
    </location>
</feature>
<dbReference type="RefSeq" id="WP_016873254.1">
    <property type="nucleotide sequence ID" value="NZ_AJLN01000040.1"/>
</dbReference>
<keyword evidence="1" id="KW-0472">Membrane</keyword>
<gene>
    <name evidence="2" type="ORF">PCC6912_18020</name>
</gene>
<accession>A0A3S0Y320</accession>
<keyword evidence="3" id="KW-1185">Reference proteome</keyword>